<evidence type="ECO:0000256" key="6">
    <source>
        <dbReference type="ARBA" id="ARBA00022989"/>
    </source>
</evidence>
<feature type="transmembrane region" description="Helical" evidence="8">
    <location>
        <begin position="37"/>
        <end position="57"/>
    </location>
</feature>
<feature type="transmembrane region" description="Helical" evidence="8">
    <location>
        <begin position="12"/>
        <end position="31"/>
    </location>
</feature>
<comment type="subcellular location">
    <subcellularLocation>
        <location evidence="1">Cell membrane</location>
        <topology evidence="1">Multi-pass membrane protein</topology>
    </subcellularLocation>
</comment>
<evidence type="ECO:0000256" key="4">
    <source>
        <dbReference type="ARBA" id="ARBA00022475"/>
    </source>
</evidence>
<feature type="transmembrane region" description="Helical" evidence="8">
    <location>
        <begin position="199"/>
        <end position="223"/>
    </location>
</feature>
<evidence type="ECO:0000256" key="7">
    <source>
        <dbReference type="ARBA" id="ARBA00023136"/>
    </source>
</evidence>
<keyword evidence="5 8" id="KW-0812">Transmembrane</keyword>
<keyword evidence="10" id="KW-1185">Reference proteome</keyword>
<sequence length="346" mass="35473">MGARLSERCRELPPACFAPVMATGIVSRALGQAGAHAVSGVLFGLAAALYVPLLAAAGVKAAVHRGTLRAELRDPGRLFGHYTLVAASGVLAGGAAGGPARIAGWALLAVAVVVWAGLARATVRLRRAEPDAVLRRADGIWFLATVGLQAIVLTLTSLAPTRPGLAVALVLWGAGLPLYAGTLALVLRRLRHHPPRPAQALPSYWVTMGAAAISTLAGARLLGHEELLPGPARGLVGETVVALWVWATVLIPPLVAAGVWRHLRHRVPFAYEPTLWCVVFPLGMYATATAQLAGEHRIDTGAVPHGLLAWLALSAWLAVGARCLTGRAAGGATRGAAGGAAGGAAV</sequence>
<keyword evidence="4" id="KW-1003">Cell membrane</keyword>
<dbReference type="RefSeq" id="WP_405446495.1">
    <property type="nucleotide sequence ID" value="NZ_CP108164.1"/>
</dbReference>
<feature type="transmembrane region" description="Helical" evidence="8">
    <location>
        <begin position="243"/>
        <end position="263"/>
    </location>
</feature>
<feature type="transmembrane region" description="Helical" evidence="8">
    <location>
        <begin position="306"/>
        <end position="324"/>
    </location>
</feature>
<feature type="transmembrane region" description="Helical" evidence="8">
    <location>
        <begin position="165"/>
        <end position="187"/>
    </location>
</feature>
<dbReference type="Pfam" id="PF03595">
    <property type="entry name" value="SLAC1"/>
    <property type="match status" value="1"/>
</dbReference>
<proteinExistence type="inferred from homology"/>
<organism evidence="9 10">
    <name type="scientific">Streptomyces achromogenes</name>
    <dbReference type="NCBI Taxonomy" id="67255"/>
    <lineage>
        <taxon>Bacteria</taxon>
        <taxon>Bacillati</taxon>
        <taxon>Actinomycetota</taxon>
        <taxon>Actinomycetes</taxon>
        <taxon>Kitasatosporales</taxon>
        <taxon>Streptomycetaceae</taxon>
        <taxon>Streptomyces</taxon>
    </lineage>
</organism>
<evidence type="ECO:0000256" key="1">
    <source>
        <dbReference type="ARBA" id="ARBA00004651"/>
    </source>
</evidence>
<accession>A0ABZ1KIZ8</accession>
<feature type="transmembrane region" description="Helical" evidence="8">
    <location>
        <begin position="78"/>
        <end position="96"/>
    </location>
</feature>
<dbReference type="CDD" id="cd09319">
    <property type="entry name" value="TDT_like_1"/>
    <property type="match status" value="1"/>
</dbReference>
<evidence type="ECO:0000256" key="3">
    <source>
        <dbReference type="ARBA" id="ARBA00022448"/>
    </source>
</evidence>
<dbReference type="EMBL" id="CP108164">
    <property type="protein sequence ID" value="WTQ80515.1"/>
    <property type="molecule type" value="Genomic_DNA"/>
</dbReference>
<dbReference type="InterPro" id="IPR051629">
    <property type="entry name" value="Sulfite_efflux_TDT"/>
</dbReference>
<dbReference type="PANTHER" id="PTHR31686">
    <property type="match status" value="1"/>
</dbReference>
<reference evidence="9 10" key="1">
    <citation type="submission" date="2022-10" db="EMBL/GenBank/DDBJ databases">
        <title>The complete genomes of actinobacterial strains from the NBC collection.</title>
        <authorList>
            <person name="Joergensen T.S."/>
            <person name="Alvarez Arevalo M."/>
            <person name="Sterndorff E.B."/>
            <person name="Faurdal D."/>
            <person name="Vuksanovic O."/>
            <person name="Mourched A.-S."/>
            <person name="Charusanti P."/>
            <person name="Shaw S."/>
            <person name="Blin K."/>
            <person name="Weber T."/>
        </authorList>
    </citation>
    <scope>NUCLEOTIDE SEQUENCE [LARGE SCALE GENOMIC DNA]</scope>
    <source>
        <strain evidence="9 10">NBC_00156</strain>
    </source>
</reference>
<protein>
    <submittedName>
        <fullName evidence="9">Tellurite resistance/C4-dicarboxylate transporter family protein</fullName>
    </submittedName>
</protein>
<feature type="transmembrane region" description="Helical" evidence="8">
    <location>
        <begin position="140"/>
        <end position="159"/>
    </location>
</feature>
<dbReference type="PANTHER" id="PTHR31686:SF1">
    <property type="entry name" value="SULFITE EFFLUX PUMP SSU1"/>
    <property type="match status" value="1"/>
</dbReference>
<keyword evidence="7 8" id="KW-0472">Membrane</keyword>
<name>A0ABZ1KIZ8_STRAH</name>
<feature type="transmembrane region" description="Helical" evidence="8">
    <location>
        <begin position="102"/>
        <end position="119"/>
    </location>
</feature>
<dbReference type="Proteomes" id="UP001622557">
    <property type="component" value="Chromosome"/>
</dbReference>
<keyword evidence="3" id="KW-0813">Transport</keyword>
<dbReference type="InterPro" id="IPR004695">
    <property type="entry name" value="SLAC1/Mae1/Ssu1/TehA"/>
</dbReference>
<gene>
    <name evidence="9" type="ORF">OG350_09425</name>
</gene>
<evidence type="ECO:0000256" key="2">
    <source>
        <dbReference type="ARBA" id="ARBA00008566"/>
    </source>
</evidence>
<feature type="transmembrane region" description="Helical" evidence="8">
    <location>
        <begin position="275"/>
        <end position="294"/>
    </location>
</feature>
<dbReference type="GeneID" id="97280642"/>
<comment type="similarity">
    <text evidence="2">Belongs to the tellurite-resistance/dicarboxylate transporter (TDT) family.</text>
</comment>
<dbReference type="Gene3D" id="1.50.10.150">
    <property type="entry name" value="Voltage-dependent anion channel"/>
    <property type="match status" value="1"/>
</dbReference>
<keyword evidence="6 8" id="KW-1133">Transmembrane helix</keyword>
<evidence type="ECO:0000256" key="8">
    <source>
        <dbReference type="SAM" id="Phobius"/>
    </source>
</evidence>
<evidence type="ECO:0000313" key="10">
    <source>
        <dbReference type="Proteomes" id="UP001622557"/>
    </source>
</evidence>
<evidence type="ECO:0000256" key="5">
    <source>
        <dbReference type="ARBA" id="ARBA00022692"/>
    </source>
</evidence>
<dbReference type="InterPro" id="IPR038665">
    <property type="entry name" value="Voltage-dep_anion_channel_sf"/>
</dbReference>
<evidence type="ECO:0000313" key="9">
    <source>
        <dbReference type="EMBL" id="WTQ80515.1"/>
    </source>
</evidence>